<accession>A0A3M7QAV1</accession>
<evidence type="ECO:0000313" key="1">
    <source>
        <dbReference type="EMBL" id="RNA08359.1"/>
    </source>
</evidence>
<dbReference type="AlphaFoldDB" id="A0A3M7QAV1"/>
<sequence length="66" mass="7679">MARERSTEIDTMVRMDAWATVCSSQGIILQKNLPKYHTSLEKRSRMALGMHTMIKRRSAIDKLTRQ</sequence>
<gene>
    <name evidence="1" type="ORF">BpHYR1_005315</name>
</gene>
<dbReference type="Proteomes" id="UP000276133">
    <property type="component" value="Unassembled WGS sequence"/>
</dbReference>
<proteinExistence type="predicted"/>
<keyword evidence="2" id="KW-1185">Reference proteome</keyword>
<dbReference type="EMBL" id="REGN01006771">
    <property type="protein sequence ID" value="RNA08359.1"/>
    <property type="molecule type" value="Genomic_DNA"/>
</dbReference>
<reference evidence="1 2" key="1">
    <citation type="journal article" date="2018" name="Sci. Rep.">
        <title>Genomic signatures of local adaptation to the degree of environmental predictability in rotifers.</title>
        <authorList>
            <person name="Franch-Gras L."/>
            <person name="Hahn C."/>
            <person name="Garcia-Roger E.M."/>
            <person name="Carmona M.J."/>
            <person name="Serra M."/>
            <person name="Gomez A."/>
        </authorList>
    </citation>
    <scope>NUCLEOTIDE SEQUENCE [LARGE SCALE GENOMIC DNA]</scope>
    <source>
        <strain evidence="1">HYR1</strain>
    </source>
</reference>
<evidence type="ECO:0000313" key="2">
    <source>
        <dbReference type="Proteomes" id="UP000276133"/>
    </source>
</evidence>
<protein>
    <submittedName>
        <fullName evidence="1">Uncharacterized protein</fullName>
    </submittedName>
</protein>
<organism evidence="1 2">
    <name type="scientific">Brachionus plicatilis</name>
    <name type="common">Marine rotifer</name>
    <name type="synonym">Brachionus muelleri</name>
    <dbReference type="NCBI Taxonomy" id="10195"/>
    <lineage>
        <taxon>Eukaryota</taxon>
        <taxon>Metazoa</taxon>
        <taxon>Spiralia</taxon>
        <taxon>Gnathifera</taxon>
        <taxon>Rotifera</taxon>
        <taxon>Eurotatoria</taxon>
        <taxon>Monogononta</taxon>
        <taxon>Pseudotrocha</taxon>
        <taxon>Ploima</taxon>
        <taxon>Brachionidae</taxon>
        <taxon>Brachionus</taxon>
    </lineage>
</organism>
<comment type="caution">
    <text evidence="1">The sequence shown here is derived from an EMBL/GenBank/DDBJ whole genome shotgun (WGS) entry which is preliminary data.</text>
</comment>
<name>A0A3M7QAV1_BRAPC</name>